<dbReference type="GO" id="GO:0070694">
    <property type="term" value="F:5-hydroxymethyl-dUMP N-hydrolase activity"/>
    <property type="evidence" value="ECO:0007669"/>
    <property type="project" value="TreeGrafter"/>
</dbReference>
<dbReference type="Gene3D" id="3.40.50.450">
    <property type="match status" value="1"/>
</dbReference>
<dbReference type="SUPFAM" id="SSF52309">
    <property type="entry name" value="N-(deoxy)ribosyltransferase-like"/>
    <property type="match status" value="1"/>
</dbReference>
<dbReference type="AlphaFoldDB" id="A0A0G0X5B2"/>
<dbReference type="GO" id="GO:0009159">
    <property type="term" value="P:deoxyribonucleoside monophosphate catabolic process"/>
    <property type="evidence" value="ECO:0007669"/>
    <property type="project" value="TreeGrafter"/>
</dbReference>
<gene>
    <name evidence="1" type="ORF">UU78_C0080G0011</name>
</gene>
<dbReference type="InterPro" id="IPR051239">
    <property type="entry name" value="2'-dNMP_N-hydrolase"/>
</dbReference>
<dbReference type="GO" id="GO:0016740">
    <property type="term" value="F:transferase activity"/>
    <property type="evidence" value="ECO:0007669"/>
    <property type="project" value="UniProtKB-KW"/>
</dbReference>
<evidence type="ECO:0000313" key="1">
    <source>
        <dbReference type="EMBL" id="KKS19572.1"/>
    </source>
</evidence>
<reference evidence="1 2" key="1">
    <citation type="journal article" date="2015" name="Nature">
        <title>rRNA introns, odd ribosomes, and small enigmatic genomes across a large radiation of phyla.</title>
        <authorList>
            <person name="Brown C.T."/>
            <person name="Hug L.A."/>
            <person name="Thomas B.C."/>
            <person name="Sharon I."/>
            <person name="Castelle C.J."/>
            <person name="Singh A."/>
            <person name="Wilkins M.J."/>
            <person name="Williams K.H."/>
            <person name="Banfield J.F."/>
        </authorList>
    </citation>
    <scope>NUCLEOTIDE SEQUENCE [LARGE SCALE GENOMIC DNA]</scope>
</reference>
<evidence type="ECO:0000313" key="2">
    <source>
        <dbReference type="Proteomes" id="UP000034371"/>
    </source>
</evidence>
<dbReference type="Pfam" id="PF05014">
    <property type="entry name" value="Nuc_deoxyrib_tr"/>
    <property type="match status" value="1"/>
</dbReference>
<dbReference type="InterPro" id="IPR007710">
    <property type="entry name" value="Nucleoside_deoxyribTrfase"/>
</dbReference>
<dbReference type="Proteomes" id="UP000034371">
    <property type="component" value="Unassembled WGS sequence"/>
</dbReference>
<dbReference type="PANTHER" id="PTHR15364">
    <property type="entry name" value="2'-DEOXYNUCLEOSIDE 5'-PHOSPHATE N-HYDROLASE 1"/>
    <property type="match status" value="1"/>
</dbReference>
<keyword evidence="1" id="KW-0808">Transferase</keyword>
<dbReference type="PANTHER" id="PTHR15364:SF0">
    <property type="entry name" value="2'-DEOXYNUCLEOSIDE 5'-PHOSPHATE N-HYDROLASE 1"/>
    <property type="match status" value="1"/>
</dbReference>
<proteinExistence type="predicted"/>
<sequence>MQAYFTASIVGKRYHLAKYKKIVSLLQKKGVTIEANHILNTTEEQIHFEKKEERVAIHKKLEGWITDADFVVVEASFPSISVGYEISLALHGGKPVLVLYNEVDPPSLIMDDVDEKLVVQHYTISTLPEILSDFIDYYRGSNDTRFTFFITSKIASYLEKQAKKNNVPKSVYLRTLIQEDIKRQK</sequence>
<protein>
    <submittedName>
        <fullName evidence="1">Nucleoside 2-deoxyribosyltransferase</fullName>
    </submittedName>
</protein>
<name>A0A0G0X5B2_9BACT</name>
<comment type="caution">
    <text evidence="1">The sequence shown here is derived from an EMBL/GenBank/DDBJ whole genome shotgun (WGS) entry which is preliminary data.</text>
</comment>
<accession>A0A0G0X5B2</accession>
<dbReference type="EMBL" id="LCBY01000080">
    <property type="protein sequence ID" value="KKS19572.1"/>
    <property type="molecule type" value="Genomic_DNA"/>
</dbReference>
<organism evidence="1 2">
    <name type="scientific">Candidatus Roizmanbacteria bacterium GW2011_GWC2_41_7</name>
    <dbReference type="NCBI Taxonomy" id="1618487"/>
    <lineage>
        <taxon>Bacteria</taxon>
        <taxon>Candidatus Roizmaniibacteriota</taxon>
    </lineage>
</organism>